<keyword evidence="2" id="KW-1133">Transmembrane helix</keyword>
<dbReference type="Gene3D" id="3.30.700.10">
    <property type="entry name" value="Glycoprotein, Type 4 Pilin"/>
    <property type="match status" value="1"/>
</dbReference>
<evidence type="ECO:0000313" key="3">
    <source>
        <dbReference type="EMBL" id="OGZ24413.1"/>
    </source>
</evidence>
<keyword evidence="1" id="KW-0488">Methylation</keyword>
<dbReference type="InterPro" id="IPR012902">
    <property type="entry name" value="N_methyl_site"/>
</dbReference>
<dbReference type="InterPro" id="IPR045584">
    <property type="entry name" value="Pilin-like"/>
</dbReference>
<dbReference type="SUPFAM" id="SSF54523">
    <property type="entry name" value="Pili subunits"/>
    <property type="match status" value="1"/>
</dbReference>
<dbReference type="PRINTS" id="PR00813">
    <property type="entry name" value="BCTERIALGSPG"/>
</dbReference>
<name>A0A1G2EF51_9BACT</name>
<dbReference type="PANTHER" id="PTHR30093">
    <property type="entry name" value="GENERAL SECRETION PATHWAY PROTEIN G"/>
    <property type="match status" value="1"/>
</dbReference>
<dbReference type="GO" id="GO:0015628">
    <property type="term" value="P:protein secretion by the type II secretion system"/>
    <property type="evidence" value="ECO:0007669"/>
    <property type="project" value="InterPro"/>
</dbReference>
<dbReference type="STRING" id="1801672.A2896_01240"/>
<keyword evidence="2" id="KW-0472">Membrane</keyword>
<organism evidence="3 4">
    <name type="scientific">Candidatus Nealsonbacteria bacterium RIFCSPLOWO2_01_FULL_43_32</name>
    <dbReference type="NCBI Taxonomy" id="1801672"/>
    <lineage>
        <taxon>Bacteria</taxon>
        <taxon>Candidatus Nealsoniibacteriota</taxon>
    </lineage>
</organism>
<evidence type="ECO:0000256" key="1">
    <source>
        <dbReference type="ARBA" id="ARBA00022481"/>
    </source>
</evidence>
<sequence>MLQIFTKKRRGFTLIELLVVIAIIGILSSIVLVSMGGVRKSARDTVRKSDMSQIGKAQEMFYGANEKFFESTGATWPTVITGYMLKVPTDPTTGTATPYVWRDNFTAAGDEQKFCVYATLEAPAATTYYATSHQGNFECTDAAPTLLDCCF</sequence>
<evidence type="ECO:0000256" key="2">
    <source>
        <dbReference type="SAM" id="Phobius"/>
    </source>
</evidence>
<protein>
    <recommendedName>
        <fullName evidence="5">Type II secretion system protein GspG C-terminal domain-containing protein</fullName>
    </recommendedName>
</protein>
<feature type="transmembrane region" description="Helical" evidence="2">
    <location>
        <begin position="12"/>
        <end position="38"/>
    </location>
</feature>
<dbReference type="EMBL" id="MHMH01000011">
    <property type="protein sequence ID" value="OGZ24413.1"/>
    <property type="molecule type" value="Genomic_DNA"/>
</dbReference>
<dbReference type="Proteomes" id="UP000178647">
    <property type="component" value="Unassembled WGS sequence"/>
</dbReference>
<dbReference type="Pfam" id="PF07963">
    <property type="entry name" value="N_methyl"/>
    <property type="match status" value="1"/>
</dbReference>
<reference evidence="3 4" key="1">
    <citation type="journal article" date="2016" name="Nat. Commun.">
        <title>Thousands of microbial genomes shed light on interconnected biogeochemical processes in an aquifer system.</title>
        <authorList>
            <person name="Anantharaman K."/>
            <person name="Brown C.T."/>
            <person name="Hug L.A."/>
            <person name="Sharon I."/>
            <person name="Castelle C.J."/>
            <person name="Probst A.J."/>
            <person name="Thomas B.C."/>
            <person name="Singh A."/>
            <person name="Wilkins M.J."/>
            <person name="Karaoz U."/>
            <person name="Brodie E.L."/>
            <person name="Williams K.H."/>
            <person name="Hubbard S.S."/>
            <person name="Banfield J.F."/>
        </authorList>
    </citation>
    <scope>NUCLEOTIDE SEQUENCE [LARGE SCALE GENOMIC DNA]</scope>
</reference>
<dbReference type="PROSITE" id="PS00409">
    <property type="entry name" value="PROKAR_NTER_METHYL"/>
    <property type="match status" value="1"/>
</dbReference>
<gene>
    <name evidence="3" type="ORF">A2896_01240</name>
</gene>
<keyword evidence="2" id="KW-0812">Transmembrane</keyword>
<comment type="caution">
    <text evidence="3">The sequence shown here is derived from an EMBL/GenBank/DDBJ whole genome shotgun (WGS) entry which is preliminary data.</text>
</comment>
<dbReference type="GO" id="GO:0015627">
    <property type="term" value="C:type II protein secretion system complex"/>
    <property type="evidence" value="ECO:0007669"/>
    <property type="project" value="InterPro"/>
</dbReference>
<dbReference type="NCBIfam" id="TIGR02532">
    <property type="entry name" value="IV_pilin_GFxxxE"/>
    <property type="match status" value="1"/>
</dbReference>
<evidence type="ECO:0000313" key="4">
    <source>
        <dbReference type="Proteomes" id="UP000178647"/>
    </source>
</evidence>
<dbReference type="InterPro" id="IPR000983">
    <property type="entry name" value="Bac_GSPG_pilin"/>
</dbReference>
<accession>A0A1G2EF51</accession>
<evidence type="ECO:0008006" key="5">
    <source>
        <dbReference type="Google" id="ProtNLM"/>
    </source>
</evidence>
<proteinExistence type="predicted"/>
<dbReference type="AlphaFoldDB" id="A0A1G2EF51"/>